<protein>
    <submittedName>
        <fullName evidence="1">Uncharacterized protein</fullName>
    </submittedName>
</protein>
<gene>
    <name evidence="1" type="ORF">KIPB_009450</name>
</gene>
<accession>A0A9K3D4A1</accession>
<dbReference type="EMBL" id="BDIP01003216">
    <property type="protein sequence ID" value="GIQ87415.1"/>
    <property type="molecule type" value="Genomic_DNA"/>
</dbReference>
<dbReference type="Proteomes" id="UP000265618">
    <property type="component" value="Unassembled WGS sequence"/>
</dbReference>
<evidence type="ECO:0000313" key="2">
    <source>
        <dbReference type="Proteomes" id="UP000265618"/>
    </source>
</evidence>
<keyword evidence="2" id="KW-1185">Reference proteome</keyword>
<proteinExistence type="predicted"/>
<reference evidence="1 2" key="1">
    <citation type="journal article" date="2018" name="PLoS ONE">
        <title>The draft genome of Kipferlia bialata reveals reductive genome evolution in fornicate parasites.</title>
        <authorList>
            <person name="Tanifuji G."/>
            <person name="Takabayashi S."/>
            <person name="Kume K."/>
            <person name="Takagi M."/>
            <person name="Nakayama T."/>
            <person name="Kamikawa R."/>
            <person name="Inagaki Y."/>
            <person name="Hashimoto T."/>
        </authorList>
    </citation>
    <scope>NUCLEOTIDE SEQUENCE [LARGE SCALE GENOMIC DNA]</scope>
    <source>
        <strain evidence="1">NY0173</strain>
    </source>
</reference>
<organism evidence="1 2">
    <name type="scientific">Kipferlia bialata</name>
    <dbReference type="NCBI Taxonomy" id="797122"/>
    <lineage>
        <taxon>Eukaryota</taxon>
        <taxon>Metamonada</taxon>
        <taxon>Carpediemonas-like organisms</taxon>
        <taxon>Kipferlia</taxon>
    </lineage>
</organism>
<feature type="non-terminal residue" evidence="1">
    <location>
        <position position="1"/>
    </location>
</feature>
<evidence type="ECO:0000313" key="1">
    <source>
        <dbReference type="EMBL" id="GIQ87415.1"/>
    </source>
</evidence>
<comment type="caution">
    <text evidence="1">The sequence shown here is derived from an EMBL/GenBank/DDBJ whole genome shotgun (WGS) entry which is preliminary data.</text>
</comment>
<dbReference type="AlphaFoldDB" id="A0A9K3D4A1"/>
<sequence length="58" mass="6273">STDEAAQLVRTLIANSDKLPTSEPIARSISRRLCEHAIEVGSLDNVSVILGLRKDLTV</sequence>
<name>A0A9K3D4A1_9EUKA</name>